<dbReference type="Proteomes" id="UP001148312">
    <property type="component" value="Unassembled WGS sequence"/>
</dbReference>
<proteinExistence type="predicted"/>
<sequence>MYATERKGLSRLRPAHGVRAGGGDHWGSGVAGDAGKKAGRCRSGLPATPTPFANLLRPTYDDRPWPQNPLGVKLETIGAGSPPLI</sequence>
<evidence type="ECO:0000256" key="1">
    <source>
        <dbReference type="SAM" id="MobiDB-lite"/>
    </source>
</evidence>
<evidence type="ECO:0000313" key="3">
    <source>
        <dbReference type="Proteomes" id="UP001148312"/>
    </source>
</evidence>
<accession>A0A9X0BZH0</accession>
<dbReference type="GeneID" id="81622697"/>
<dbReference type="AlphaFoldDB" id="A0A9X0BZH0"/>
<protein>
    <submittedName>
        <fullName evidence="2">Uncharacterized protein</fullName>
    </submittedName>
</protein>
<dbReference type="RefSeq" id="XP_056792407.1">
    <property type="nucleotide sequence ID" value="XM_056932448.1"/>
</dbReference>
<organism evidence="2 3">
    <name type="scientific">Penicillium diatomitis</name>
    <dbReference type="NCBI Taxonomy" id="2819901"/>
    <lineage>
        <taxon>Eukaryota</taxon>
        <taxon>Fungi</taxon>
        <taxon>Dikarya</taxon>
        <taxon>Ascomycota</taxon>
        <taxon>Pezizomycotina</taxon>
        <taxon>Eurotiomycetes</taxon>
        <taxon>Eurotiomycetidae</taxon>
        <taxon>Eurotiales</taxon>
        <taxon>Aspergillaceae</taxon>
        <taxon>Penicillium</taxon>
    </lineage>
</organism>
<reference evidence="2" key="2">
    <citation type="journal article" date="2023" name="IMA Fungus">
        <title>Comparative genomic study of the Penicillium genus elucidates a diverse pangenome and 15 lateral gene transfer events.</title>
        <authorList>
            <person name="Petersen C."/>
            <person name="Sorensen T."/>
            <person name="Nielsen M.R."/>
            <person name="Sondergaard T.E."/>
            <person name="Sorensen J.L."/>
            <person name="Fitzpatrick D.A."/>
            <person name="Frisvad J.C."/>
            <person name="Nielsen K.L."/>
        </authorList>
    </citation>
    <scope>NUCLEOTIDE SEQUENCE</scope>
    <source>
        <strain evidence="2">IBT 30728</strain>
    </source>
</reference>
<keyword evidence="3" id="KW-1185">Reference proteome</keyword>
<comment type="caution">
    <text evidence="2">The sequence shown here is derived from an EMBL/GenBank/DDBJ whole genome shotgun (WGS) entry which is preliminary data.</text>
</comment>
<evidence type="ECO:0000313" key="2">
    <source>
        <dbReference type="EMBL" id="KAJ5491278.1"/>
    </source>
</evidence>
<gene>
    <name evidence="2" type="ORF">N7539_002845</name>
</gene>
<name>A0A9X0BZH0_9EURO</name>
<dbReference type="EMBL" id="JAPWDQ010000003">
    <property type="protein sequence ID" value="KAJ5491278.1"/>
    <property type="molecule type" value="Genomic_DNA"/>
</dbReference>
<feature type="region of interest" description="Disordered" evidence="1">
    <location>
        <begin position="1"/>
        <end position="60"/>
    </location>
</feature>
<feature type="compositionally biased region" description="Gly residues" evidence="1">
    <location>
        <begin position="19"/>
        <end position="32"/>
    </location>
</feature>
<reference evidence="2" key="1">
    <citation type="submission" date="2022-12" db="EMBL/GenBank/DDBJ databases">
        <authorList>
            <person name="Petersen C."/>
        </authorList>
    </citation>
    <scope>NUCLEOTIDE SEQUENCE</scope>
    <source>
        <strain evidence="2">IBT 30728</strain>
    </source>
</reference>